<dbReference type="Gene3D" id="3.20.20.190">
    <property type="entry name" value="Phosphatidylinositol (PI) phosphodiesterase"/>
    <property type="match status" value="1"/>
</dbReference>
<keyword evidence="4" id="KW-0732">Signal</keyword>
<accession>A0ABX2P260</accession>
<comment type="similarity">
    <text evidence="1">Belongs to the histidine acid phosphatase family.</text>
</comment>
<feature type="compositionally biased region" description="Low complexity" evidence="3">
    <location>
        <begin position="29"/>
        <end position="39"/>
    </location>
</feature>
<dbReference type="InterPro" id="IPR050645">
    <property type="entry name" value="Histidine_acid_phosphatase"/>
</dbReference>
<evidence type="ECO:0000313" key="5">
    <source>
        <dbReference type="EMBL" id="NVN46012.1"/>
    </source>
</evidence>
<dbReference type="Proteomes" id="UP001516351">
    <property type="component" value="Unassembled WGS sequence"/>
</dbReference>
<feature type="region of interest" description="Disordered" evidence="3">
    <location>
        <begin position="29"/>
        <end position="48"/>
    </location>
</feature>
<sequence length="767" mass="82605">MPLFPRTPRVLTILTLGVSLLSLSAGLAAPAPRSLSPDPGRSKDGLSESHASIRLDQIQVIGSHNSYHAGIAPARLALIAEEAPQLASLLDYRHASLTNQLDHGIRQIELDLYADTQGGRFATPHRPGHTDERWPLSPREEAVMRQPGIKVMHIPDLDQHASCQPFTACLAEISHWSRAHPGHVPIFVILETEQHNDIPGTTPVEPFSHETYDTLDTDIRSSFPAASLLTPDDLHRPDETLAHAVSTRGWPDLEKNRGKVVFLLDQRADGPIYEKGHPGLRGRIAFPNVAPQQSDAPDAAFTELNDGPADAIPALVSRHWLVRVRADANTIEGRTGATGRRDALMASGAQLVSTDYPDSEPARWSGYHVGFPAGGAARCNPVTQPRFCRDDRLEPNGANHLVLSRLVLVMRHGIRSALNGQHPSLATLPASWPVWEGRAGDLTPRGARALSAAAHSLREWLNLNDLFSAAACPASGQIVIHANTEPRTIASADAFARGIAPACAVTVDHLPIAIADPLFSQQILWDGATDMTRLVAAMPDPNEAFSSQGNALTLLGTIMNCTQRLCPFLHEPSHIGLSHGRSGFILSGPINESSSYAEALELGFLDGKTLPDHAGKPVDAAIIETLSGLHAAMLDTLVRPRPLASLTSRLLREAIIRDLTTPDGPRLKIYMGHDDTIAPLLGILDINVRAPGYAQNEIPVGAALGFALYRNPSGRSIVRVLFLSQIPEAVRRDPDHASLLTSYPAVPACGMEDGSCEIRELTTALAP</sequence>
<evidence type="ECO:0000313" key="6">
    <source>
        <dbReference type="Proteomes" id="UP001516351"/>
    </source>
</evidence>
<dbReference type="Pfam" id="PF16670">
    <property type="entry name" value="PI-PLC-C1"/>
    <property type="match status" value="1"/>
</dbReference>
<feature type="signal peptide" evidence="4">
    <location>
        <begin position="1"/>
        <end position="24"/>
    </location>
</feature>
<dbReference type="EMBL" id="JABXXV010000002">
    <property type="protein sequence ID" value="NVN46012.1"/>
    <property type="molecule type" value="Genomic_DNA"/>
</dbReference>
<keyword evidence="6" id="KW-1185">Reference proteome</keyword>
<feature type="chain" id="PRO_5045107285" evidence="4">
    <location>
        <begin position="25"/>
        <end position="767"/>
    </location>
</feature>
<dbReference type="RefSeq" id="WP_267311377.1">
    <property type="nucleotide sequence ID" value="NZ_JABXXV010000002.1"/>
</dbReference>
<dbReference type="CDD" id="cd08589">
    <property type="entry name" value="PI-PLCc_SaPLC1_like"/>
    <property type="match status" value="1"/>
</dbReference>
<keyword evidence="2" id="KW-0378">Hydrolase</keyword>
<evidence type="ECO:0000256" key="3">
    <source>
        <dbReference type="SAM" id="MobiDB-lite"/>
    </source>
</evidence>
<protein>
    <submittedName>
        <fullName evidence="5">Histidine-type phosphatase</fullName>
    </submittedName>
</protein>
<name>A0ABX2P260_9PROT</name>
<dbReference type="Pfam" id="PF00328">
    <property type="entry name" value="His_Phos_2"/>
    <property type="match status" value="2"/>
</dbReference>
<dbReference type="InterPro" id="IPR032075">
    <property type="entry name" value="PI-PLC-C1"/>
</dbReference>
<evidence type="ECO:0000256" key="4">
    <source>
        <dbReference type="SAM" id="SignalP"/>
    </source>
</evidence>
<dbReference type="CDD" id="cd07061">
    <property type="entry name" value="HP_HAP_like"/>
    <property type="match status" value="1"/>
</dbReference>
<dbReference type="SUPFAM" id="SSF51695">
    <property type="entry name" value="PLC-like phosphodiesterases"/>
    <property type="match status" value="1"/>
</dbReference>
<dbReference type="InterPro" id="IPR000560">
    <property type="entry name" value="His_Pase_clade-2"/>
</dbReference>
<dbReference type="InterPro" id="IPR017946">
    <property type="entry name" value="PLC-like_Pdiesterase_TIM-brl"/>
</dbReference>
<dbReference type="PANTHER" id="PTHR11567:SF110">
    <property type="entry name" value="2-PHOSPHOXYLOSE PHOSPHATASE 1"/>
    <property type="match status" value="1"/>
</dbReference>
<proteinExistence type="inferred from homology"/>
<dbReference type="InterPro" id="IPR029033">
    <property type="entry name" value="His_PPase_superfam"/>
</dbReference>
<evidence type="ECO:0000256" key="1">
    <source>
        <dbReference type="ARBA" id="ARBA00005375"/>
    </source>
</evidence>
<dbReference type="Gene3D" id="3.40.50.1240">
    <property type="entry name" value="Phosphoglycerate mutase-like"/>
    <property type="match status" value="2"/>
</dbReference>
<reference evidence="5 6" key="1">
    <citation type="submission" date="2020-06" db="EMBL/GenBank/DDBJ databases">
        <title>Synonyms of Asaia species.</title>
        <authorList>
            <person name="Sombolestani A."/>
        </authorList>
    </citation>
    <scope>NUCLEOTIDE SEQUENCE [LARGE SCALE GENOMIC DNA]</scope>
    <source>
        <strain evidence="5 6">LMG 27047</strain>
    </source>
</reference>
<dbReference type="PROSITE" id="PS50007">
    <property type="entry name" value="PIPLC_X_DOMAIN"/>
    <property type="match status" value="1"/>
</dbReference>
<dbReference type="PANTHER" id="PTHR11567">
    <property type="entry name" value="ACID PHOSPHATASE-RELATED"/>
    <property type="match status" value="1"/>
</dbReference>
<comment type="caution">
    <text evidence="5">The sequence shown here is derived from an EMBL/GenBank/DDBJ whole genome shotgun (WGS) entry which is preliminary data.</text>
</comment>
<dbReference type="SUPFAM" id="SSF53254">
    <property type="entry name" value="Phosphoglycerate mutase-like"/>
    <property type="match status" value="1"/>
</dbReference>
<evidence type="ECO:0000256" key="2">
    <source>
        <dbReference type="ARBA" id="ARBA00022801"/>
    </source>
</evidence>
<organism evidence="5 6">
    <name type="scientific">Asaia spathodeae</name>
    <dbReference type="NCBI Taxonomy" id="657016"/>
    <lineage>
        <taxon>Bacteria</taxon>
        <taxon>Pseudomonadati</taxon>
        <taxon>Pseudomonadota</taxon>
        <taxon>Alphaproteobacteria</taxon>
        <taxon>Acetobacterales</taxon>
        <taxon>Acetobacteraceae</taxon>
        <taxon>Asaia</taxon>
    </lineage>
</organism>
<gene>
    <name evidence="5" type="ORF">HW542_04210</name>
</gene>